<evidence type="ECO:0000256" key="2">
    <source>
        <dbReference type="ARBA" id="ARBA00005262"/>
    </source>
</evidence>
<feature type="transmembrane region" description="Helical" evidence="7">
    <location>
        <begin position="113"/>
        <end position="133"/>
    </location>
</feature>
<dbReference type="GO" id="GO:0005886">
    <property type="term" value="C:plasma membrane"/>
    <property type="evidence" value="ECO:0007669"/>
    <property type="project" value="UniProtKB-SubCell"/>
</dbReference>
<feature type="transmembrane region" description="Helical" evidence="7">
    <location>
        <begin position="12"/>
        <end position="33"/>
    </location>
</feature>
<sequence length="167" mass="18433">MTEDLKQRLVSLASVFLKLGVIGFGGPAAHIAMMEAEIVTDRQWLERSQFLDLLGATNLIPGPNSTEMAIHVGYIYGGVWGLMVAGICFLFPAIIMTTILAIIYTQFGSLPQIAPLLFGIKPAVIVVIISALYRLGKKAIKQRKFWLIFLLVIILNLLGRNEIFPSF</sequence>
<proteinExistence type="inferred from homology"/>
<dbReference type="GO" id="GO:0015109">
    <property type="term" value="F:chromate transmembrane transporter activity"/>
    <property type="evidence" value="ECO:0007669"/>
    <property type="project" value="InterPro"/>
</dbReference>
<name>T2JN37_CROWT</name>
<feature type="transmembrane region" description="Helical" evidence="7">
    <location>
        <begin position="74"/>
        <end position="107"/>
    </location>
</feature>
<evidence type="ECO:0008006" key="10">
    <source>
        <dbReference type="Google" id="ProtNLM"/>
    </source>
</evidence>
<comment type="subcellular location">
    <subcellularLocation>
        <location evidence="1">Cell membrane</location>
        <topology evidence="1">Multi-pass membrane protein</topology>
    </subcellularLocation>
</comment>
<evidence type="ECO:0000256" key="3">
    <source>
        <dbReference type="ARBA" id="ARBA00022475"/>
    </source>
</evidence>
<evidence type="ECO:0000256" key="6">
    <source>
        <dbReference type="ARBA" id="ARBA00023136"/>
    </source>
</evidence>
<reference evidence="8 9" key="1">
    <citation type="submission" date="2013-01" db="EMBL/GenBank/DDBJ databases">
        <authorList>
            <person name="Bench S."/>
        </authorList>
    </citation>
    <scope>NUCLEOTIDE SEQUENCE [LARGE SCALE GENOMIC DNA]</scope>
    <source>
        <strain evidence="8 9">WH 0402</strain>
    </source>
</reference>
<comment type="caution">
    <text evidence="8">The sequence shown here is derived from an EMBL/GenBank/DDBJ whole genome shotgun (WGS) entry which is preliminary data.</text>
</comment>
<evidence type="ECO:0000313" key="9">
    <source>
        <dbReference type="Proteomes" id="UP000018130"/>
    </source>
</evidence>
<feature type="transmembrane region" description="Helical" evidence="7">
    <location>
        <begin position="145"/>
        <end position="164"/>
    </location>
</feature>
<evidence type="ECO:0000256" key="4">
    <source>
        <dbReference type="ARBA" id="ARBA00022692"/>
    </source>
</evidence>
<dbReference type="PANTHER" id="PTHR33567:SF3">
    <property type="entry name" value="CHROMATE ION TRANSPORTER (EUROFUNG)"/>
    <property type="match status" value="1"/>
</dbReference>
<keyword evidence="3" id="KW-1003">Cell membrane</keyword>
<organism evidence="8 9">
    <name type="scientific">Crocosphaera watsonii WH 0402</name>
    <dbReference type="NCBI Taxonomy" id="1284629"/>
    <lineage>
        <taxon>Bacteria</taxon>
        <taxon>Bacillati</taxon>
        <taxon>Cyanobacteriota</taxon>
        <taxon>Cyanophyceae</taxon>
        <taxon>Oscillatoriophycideae</taxon>
        <taxon>Chroococcales</taxon>
        <taxon>Aphanothecaceae</taxon>
        <taxon>Crocosphaera</taxon>
    </lineage>
</organism>
<dbReference type="Proteomes" id="UP000018130">
    <property type="component" value="Unassembled WGS sequence"/>
</dbReference>
<reference evidence="8 9" key="2">
    <citation type="submission" date="2013-09" db="EMBL/GenBank/DDBJ databases">
        <title>Whole genome comparison of six Crocosphaera watsonii strains with differing phenotypes.</title>
        <authorList>
            <person name="Bench S.R."/>
            <person name="Heller P."/>
            <person name="Frank I."/>
            <person name="Arciniega M."/>
            <person name="Shilova I.N."/>
            <person name="Zehr J.P."/>
        </authorList>
    </citation>
    <scope>NUCLEOTIDE SEQUENCE [LARGE SCALE GENOMIC DNA]</scope>
    <source>
        <strain evidence="8 9">WH 0402</strain>
    </source>
</reference>
<protein>
    <recommendedName>
        <fullName evidence="10">Chromate transporter</fullName>
    </recommendedName>
</protein>
<keyword evidence="4 7" id="KW-0812">Transmembrane</keyword>
<keyword evidence="5 7" id="KW-1133">Transmembrane helix</keyword>
<evidence type="ECO:0000256" key="1">
    <source>
        <dbReference type="ARBA" id="ARBA00004651"/>
    </source>
</evidence>
<dbReference type="PANTHER" id="PTHR33567">
    <property type="entry name" value="CHROMATE ION TRANSPORTER (EUROFUNG)"/>
    <property type="match status" value="1"/>
</dbReference>
<accession>T2JN37</accession>
<evidence type="ECO:0000256" key="5">
    <source>
        <dbReference type="ARBA" id="ARBA00022989"/>
    </source>
</evidence>
<keyword evidence="6 7" id="KW-0472">Membrane</keyword>
<gene>
    <name evidence="8" type="ORF">CWATWH0402_3484</name>
</gene>
<dbReference type="AlphaFoldDB" id="T2JN37"/>
<evidence type="ECO:0000313" key="8">
    <source>
        <dbReference type="EMBL" id="CCQ66434.1"/>
    </source>
</evidence>
<evidence type="ECO:0000256" key="7">
    <source>
        <dbReference type="SAM" id="Phobius"/>
    </source>
</evidence>
<dbReference type="EMBL" id="CAQN01000426">
    <property type="protein sequence ID" value="CCQ66434.1"/>
    <property type="molecule type" value="Genomic_DNA"/>
</dbReference>
<comment type="similarity">
    <text evidence="2">Belongs to the chromate ion transporter (CHR) (TC 2.A.51) family.</text>
</comment>
<dbReference type="Pfam" id="PF02417">
    <property type="entry name" value="Chromate_transp"/>
    <property type="match status" value="1"/>
</dbReference>
<dbReference type="InterPro" id="IPR003370">
    <property type="entry name" value="Chromate_transpt"/>
</dbReference>